<reference evidence="7 8" key="1">
    <citation type="journal article" date="2010" name="DNA Res.">
        <title>Genome sequence of Kitasatospora setae NBRC 14216T: an evolutionary snapshot of the family Streptomycetaceae.</title>
        <authorList>
            <person name="Ichikawa N."/>
            <person name="Oguchi A."/>
            <person name="Ikeda H."/>
            <person name="Ishikawa J."/>
            <person name="Kitani S."/>
            <person name="Watanabe Y."/>
            <person name="Nakamura S."/>
            <person name="Katano Y."/>
            <person name="Kishi E."/>
            <person name="Sasagawa M."/>
            <person name="Ankai A."/>
            <person name="Fukui S."/>
            <person name="Hashimoto Y."/>
            <person name="Kamata S."/>
            <person name="Otoguro M."/>
            <person name="Tanikawa S."/>
            <person name="Nihira T."/>
            <person name="Horinouchi S."/>
            <person name="Ohnishi Y."/>
            <person name="Hayakawa M."/>
            <person name="Kuzuyama T."/>
            <person name="Arisawa A."/>
            <person name="Nomoto F."/>
            <person name="Miura H."/>
            <person name="Takahashi Y."/>
            <person name="Fujita N."/>
        </authorList>
    </citation>
    <scope>NUCLEOTIDE SEQUENCE [LARGE SCALE GENOMIC DNA]</scope>
    <source>
        <strain evidence="8">ATCC 33774 / DSM 43861 / JCM 3304 / KCC A-0304 / NBRC 14216 / KM-6054</strain>
    </source>
</reference>
<evidence type="ECO:0000256" key="1">
    <source>
        <dbReference type="ARBA" id="ARBA00003408"/>
    </source>
</evidence>
<evidence type="ECO:0000256" key="4">
    <source>
        <dbReference type="ARBA" id="ARBA00022448"/>
    </source>
</evidence>
<keyword evidence="4" id="KW-0813">Transport</keyword>
<dbReference type="HOGENOM" id="CLU_595524_0_0_11"/>
<feature type="transmembrane region" description="Helical" evidence="6">
    <location>
        <begin position="160"/>
        <end position="178"/>
    </location>
</feature>
<evidence type="ECO:0000313" key="8">
    <source>
        <dbReference type="Proteomes" id="UP000007076"/>
    </source>
</evidence>
<protein>
    <recommendedName>
        <fullName evidence="3">Probable multidrug resistance protein NorM</fullName>
    </recommendedName>
    <alternativeName>
        <fullName evidence="5">Multidrug-efflux transporter</fullName>
    </alternativeName>
</protein>
<dbReference type="GO" id="GO:0042910">
    <property type="term" value="F:xenobiotic transmembrane transporter activity"/>
    <property type="evidence" value="ECO:0007669"/>
    <property type="project" value="InterPro"/>
</dbReference>
<dbReference type="PANTHER" id="PTHR43298">
    <property type="entry name" value="MULTIDRUG RESISTANCE PROTEIN NORM-RELATED"/>
    <property type="match status" value="1"/>
</dbReference>
<feature type="transmembrane region" description="Helical" evidence="6">
    <location>
        <begin position="348"/>
        <end position="369"/>
    </location>
</feature>
<dbReference type="Proteomes" id="UP000007076">
    <property type="component" value="Chromosome"/>
</dbReference>
<sequence length="459" mass="46337">MTGDRPTHRTVLRFAAPMVLASVVALAAEFAVMALLGRLHGPVLYLRALYAPIAFLFLAVNTGLSTALQVAAAGYSGRGERGRIPEAMGGTVLIGGSLYLLLGAALLAARGRLMALAGIGAEHRTAFLHFLLAMVLVSAVAFTGDLCGAVLRATGATGRAALLTLVWVCLSIGGVAGLGNLGGLGLAALIWSLAVAALAQAGLGLALLHRRGLLTRHSAGRLRSGIGPLAVRVALPVGGSYLLLFAVNLAQLAVLAPYGPETVAGFTLGYTLQGVVIVPALAFGSAVAVLVNRHASAGREDLARGALRRGTELAVAGYGALAVLLWAAGDRLALLTGDPRTAAETARFMGEVGPTFSCTALTLVVFAVLEQTGRGPVTVVLNAVYFAVVLGLGAWLTARWHDPLGLYRVLAVGAVLGMLSGGGIGLRVLRRRVVSAALVGASGGPDAATGPVAAAGGPG</sequence>
<dbReference type="GO" id="GO:0015297">
    <property type="term" value="F:antiporter activity"/>
    <property type="evidence" value="ECO:0007669"/>
    <property type="project" value="InterPro"/>
</dbReference>
<dbReference type="Pfam" id="PF01554">
    <property type="entry name" value="MatE"/>
    <property type="match status" value="2"/>
</dbReference>
<dbReference type="GO" id="GO:0005886">
    <property type="term" value="C:plasma membrane"/>
    <property type="evidence" value="ECO:0007669"/>
    <property type="project" value="TreeGrafter"/>
</dbReference>
<feature type="transmembrane region" description="Helical" evidence="6">
    <location>
        <begin position="127"/>
        <end position="148"/>
    </location>
</feature>
<dbReference type="InterPro" id="IPR002528">
    <property type="entry name" value="MATE_fam"/>
</dbReference>
<gene>
    <name evidence="7" type="ordered locus">KSE_65940</name>
</gene>
<keyword evidence="8" id="KW-1185">Reference proteome</keyword>
<feature type="transmembrane region" description="Helical" evidence="6">
    <location>
        <begin position="229"/>
        <end position="250"/>
    </location>
</feature>
<feature type="transmembrane region" description="Helical" evidence="6">
    <location>
        <begin position="404"/>
        <end position="426"/>
    </location>
</feature>
<feature type="transmembrane region" description="Helical" evidence="6">
    <location>
        <begin position="87"/>
        <end position="107"/>
    </location>
</feature>
<accession>E4N2G9</accession>
<dbReference type="EMBL" id="AP010968">
    <property type="protein sequence ID" value="BAJ32353.1"/>
    <property type="molecule type" value="Genomic_DNA"/>
</dbReference>
<evidence type="ECO:0000256" key="5">
    <source>
        <dbReference type="ARBA" id="ARBA00031636"/>
    </source>
</evidence>
<evidence type="ECO:0000256" key="6">
    <source>
        <dbReference type="SAM" id="Phobius"/>
    </source>
</evidence>
<proteinExistence type="inferred from homology"/>
<keyword evidence="6" id="KW-1133">Transmembrane helix</keyword>
<name>E4N2G9_KITSK</name>
<dbReference type="AlphaFoldDB" id="E4N2G9"/>
<evidence type="ECO:0000256" key="2">
    <source>
        <dbReference type="ARBA" id="ARBA00010199"/>
    </source>
</evidence>
<dbReference type="PANTHER" id="PTHR43298:SF2">
    <property type="entry name" value="FMN_FAD EXPORTER YEEO-RELATED"/>
    <property type="match status" value="1"/>
</dbReference>
<evidence type="ECO:0000256" key="3">
    <source>
        <dbReference type="ARBA" id="ARBA00020268"/>
    </source>
</evidence>
<comment type="function">
    <text evidence="1">Multidrug efflux pump.</text>
</comment>
<keyword evidence="6" id="KW-0812">Transmembrane</keyword>
<comment type="similarity">
    <text evidence="2">Belongs to the multi antimicrobial extrusion (MATE) (TC 2.A.66.1) family.</text>
</comment>
<dbReference type="InterPro" id="IPR050222">
    <property type="entry name" value="MATE_MdtK"/>
</dbReference>
<dbReference type="KEGG" id="ksk:KSE_65940"/>
<feature type="transmembrane region" description="Helical" evidence="6">
    <location>
        <begin position="270"/>
        <end position="291"/>
    </location>
</feature>
<feature type="transmembrane region" description="Helical" evidence="6">
    <location>
        <begin position="49"/>
        <end position="75"/>
    </location>
</feature>
<feature type="transmembrane region" description="Helical" evidence="6">
    <location>
        <begin position="376"/>
        <end position="398"/>
    </location>
</feature>
<evidence type="ECO:0000313" key="7">
    <source>
        <dbReference type="EMBL" id="BAJ32353.1"/>
    </source>
</evidence>
<dbReference type="RefSeq" id="WP_014139649.1">
    <property type="nucleotide sequence ID" value="NC_016109.1"/>
</dbReference>
<dbReference type="eggNOG" id="COG0534">
    <property type="taxonomic scope" value="Bacteria"/>
</dbReference>
<dbReference type="STRING" id="452652.KSE_65940"/>
<feature type="transmembrane region" description="Helical" evidence="6">
    <location>
        <begin position="184"/>
        <end position="208"/>
    </location>
</feature>
<dbReference type="PATRIC" id="fig|452652.3.peg.6620"/>
<feature type="transmembrane region" description="Helical" evidence="6">
    <location>
        <begin position="12"/>
        <end position="37"/>
    </location>
</feature>
<organism evidence="7 8">
    <name type="scientific">Kitasatospora setae (strain ATCC 33774 / DSM 43861 / JCM 3304 / KCC A-0304 / NBRC 14216 / KM-6054)</name>
    <name type="common">Streptomyces setae</name>
    <dbReference type="NCBI Taxonomy" id="452652"/>
    <lineage>
        <taxon>Bacteria</taxon>
        <taxon>Bacillati</taxon>
        <taxon>Actinomycetota</taxon>
        <taxon>Actinomycetes</taxon>
        <taxon>Kitasatosporales</taxon>
        <taxon>Streptomycetaceae</taxon>
        <taxon>Kitasatospora</taxon>
    </lineage>
</organism>
<keyword evidence="6" id="KW-0472">Membrane</keyword>
<feature type="transmembrane region" description="Helical" evidence="6">
    <location>
        <begin position="311"/>
        <end position="328"/>
    </location>
</feature>